<proteinExistence type="predicted"/>
<reference evidence="1 2" key="1">
    <citation type="submission" date="2019-08" db="EMBL/GenBank/DDBJ databases">
        <authorList>
            <person name="Dong K."/>
        </authorList>
    </citation>
    <scope>NUCLEOTIDE SEQUENCE [LARGE SCALE GENOMIC DNA]</scope>
    <source>
        <strain evidence="1 2">JCM14558</strain>
    </source>
</reference>
<keyword evidence="2" id="KW-1185">Reference proteome</keyword>
<protein>
    <recommendedName>
        <fullName evidence="3">TetR/AcrR family transcriptional regulator</fullName>
    </recommendedName>
</protein>
<dbReference type="Gene3D" id="1.10.357.10">
    <property type="entry name" value="Tetracycline Repressor, domain 2"/>
    <property type="match status" value="1"/>
</dbReference>
<sequence>MLSEGGITVSLHHLNMEELIRQVGVPRSSAFAAFGGKEELLTGLMVQLLSESDGSDGIFQETLDVVERTLAEHGHRMVRPDGSRDRDGSYAVLRETIRLTLRQNVEDTAASAHWQTCQALAATLPSLPPGRRERVAEALRESDRNFRETMTEFYAAACERLGRRPRAGVEWHHLATAGGAIVEGVVTHRRMGAPPESEMLTAPGMDGEPVEWTLAALAYLAMIEGLTEPVD</sequence>
<dbReference type="EMBL" id="VRSV01000002">
    <property type="protein sequence ID" value="TXK10421.1"/>
    <property type="molecule type" value="Genomic_DNA"/>
</dbReference>
<dbReference type="Proteomes" id="UP000321034">
    <property type="component" value="Unassembled WGS sequence"/>
</dbReference>
<organism evidence="1 2">
    <name type="scientific">Microbacterium hatanonis</name>
    <dbReference type="NCBI Taxonomy" id="404366"/>
    <lineage>
        <taxon>Bacteria</taxon>
        <taxon>Bacillati</taxon>
        <taxon>Actinomycetota</taxon>
        <taxon>Actinomycetes</taxon>
        <taxon>Micrococcales</taxon>
        <taxon>Microbacteriaceae</taxon>
        <taxon>Microbacterium</taxon>
    </lineage>
</organism>
<dbReference type="AlphaFoldDB" id="A0A5C8HZE6"/>
<evidence type="ECO:0000313" key="1">
    <source>
        <dbReference type="EMBL" id="TXK10421.1"/>
    </source>
</evidence>
<accession>A0A5C8HZE6</accession>
<name>A0A5C8HZE6_9MICO</name>
<evidence type="ECO:0008006" key="3">
    <source>
        <dbReference type="Google" id="ProtNLM"/>
    </source>
</evidence>
<gene>
    <name evidence="1" type="ORF">FVP77_16460</name>
</gene>
<comment type="caution">
    <text evidence="1">The sequence shown here is derived from an EMBL/GenBank/DDBJ whole genome shotgun (WGS) entry which is preliminary data.</text>
</comment>
<dbReference type="OrthoDB" id="9796019at2"/>
<evidence type="ECO:0000313" key="2">
    <source>
        <dbReference type="Proteomes" id="UP000321034"/>
    </source>
</evidence>
<dbReference type="RefSeq" id="WP_147895590.1">
    <property type="nucleotide sequence ID" value="NZ_BAAANR010000001.1"/>
</dbReference>